<proteinExistence type="predicted"/>
<name>A0A1A9V150_GLOAU</name>
<dbReference type="VEuPathDB" id="VectorBase:GAUT022437"/>
<dbReference type="AlphaFoldDB" id="A0A1A9V150"/>
<protein>
    <submittedName>
        <fullName evidence="1">Uncharacterized protein</fullName>
    </submittedName>
</protein>
<dbReference type="Proteomes" id="UP000078200">
    <property type="component" value="Unassembled WGS sequence"/>
</dbReference>
<reference evidence="1" key="1">
    <citation type="submission" date="2020-05" db="UniProtKB">
        <authorList>
            <consortium name="EnsemblMetazoa"/>
        </authorList>
    </citation>
    <scope>IDENTIFICATION</scope>
    <source>
        <strain evidence="1">TTRI</strain>
    </source>
</reference>
<evidence type="ECO:0000313" key="2">
    <source>
        <dbReference type="Proteomes" id="UP000078200"/>
    </source>
</evidence>
<keyword evidence="2" id="KW-1185">Reference proteome</keyword>
<organism evidence="1 2">
    <name type="scientific">Glossina austeni</name>
    <name type="common">Savannah tsetse fly</name>
    <dbReference type="NCBI Taxonomy" id="7395"/>
    <lineage>
        <taxon>Eukaryota</taxon>
        <taxon>Metazoa</taxon>
        <taxon>Ecdysozoa</taxon>
        <taxon>Arthropoda</taxon>
        <taxon>Hexapoda</taxon>
        <taxon>Insecta</taxon>
        <taxon>Pterygota</taxon>
        <taxon>Neoptera</taxon>
        <taxon>Endopterygota</taxon>
        <taxon>Diptera</taxon>
        <taxon>Brachycera</taxon>
        <taxon>Muscomorpha</taxon>
        <taxon>Hippoboscoidea</taxon>
        <taxon>Glossinidae</taxon>
        <taxon>Glossina</taxon>
    </lineage>
</organism>
<sequence>MIDLATYSRMHEANEMWKILCSFFETTGSVKCVSLIQSRGSATPKEFASVDEYKTVSITKVRFMHATTKWFLLECEPEPLLRKFKSENLSVLSAGIPVVAKDISFKL</sequence>
<dbReference type="EnsemblMetazoa" id="GAUT022437-RA">
    <property type="protein sequence ID" value="GAUT022437-PA"/>
    <property type="gene ID" value="GAUT022437"/>
</dbReference>
<accession>A0A1A9V150</accession>
<evidence type="ECO:0000313" key="1">
    <source>
        <dbReference type="EnsemblMetazoa" id="GAUT022437-PA"/>
    </source>
</evidence>